<dbReference type="Gene3D" id="3.40.50.850">
    <property type="entry name" value="Isochorismatase-like"/>
    <property type="match status" value="1"/>
</dbReference>
<gene>
    <name evidence="2" type="ORF">HBA54_01405</name>
</gene>
<accession>A0A967CAA2</accession>
<proteinExistence type="predicted"/>
<dbReference type="Pfam" id="PF00857">
    <property type="entry name" value="Isochorismatase"/>
    <property type="match status" value="1"/>
</dbReference>
<dbReference type="SUPFAM" id="SSF52499">
    <property type="entry name" value="Isochorismatase-like hydrolases"/>
    <property type="match status" value="1"/>
</dbReference>
<dbReference type="InterPro" id="IPR036380">
    <property type="entry name" value="Isochorismatase-like_sf"/>
</dbReference>
<keyword evidence="3" id="KW-1185">Reference proteome</keyword>
<evidence type="ECO:0000313" key="2">
    <source>
        <dbReference type="EMBL" id="NIA67244.1"/>
    </source>
</evidence>
<dbReference type="PANTHER" id="PTHR14119">
    <property type="entry name" value="HYDROLASE"/>
    <property type="match status" value="1"/>
</dbReference>
<dbReference type="AlphaFoldDB" id="A0A967CAA2"/>
<feature type="domain" description="Isochorismatase-like" evidence="1">
    <location>
        <begin position="3"/>
        <end position="151"/>
    </location>
</feature>
<evidence type="ECO:0000313" key="3">
    <source>
        <dbReference type="Proteomes" id="UP000761264"/>
    </source>
</evidence>
<protein>
    <submittedName>
        <fullName evidence="2">Isochorismatase family protein</fullName>
    </submittedName>
</protein>
<sequence>MGLLLVDLQERLAPAIAESPVVIDCALALVAAAKQGALPILATEQYPEGLGLTAARLRRELNPDWIIEKIAFGAPREDAFRNALIARGIGEVIVVGMEAHVCVQQTVLCLLELGYGVSLVGDGVASRAPLNKAVALQRMAAAGARIVQVEQAVARLRAGAERESTGQT</sequence>
<dbReference type="EMBL" id="JAAQPH010000001">
    <property type="protein sequence ID" value="NIA67244.1"/>
    <property type="molecule type" value="Genomic_DNA"/>
</dbReference>
<reference evidence="2" key="1">
    <citation type="submission" date="2020-03" db="EMBL/GenBank/DDBJ databases">
        <title>Genome of Pelagibius litoralis DSM 21314T.</title>
        <authorList>
            <person name="Wang G."/>
        </authorList>
    </citation>
    <scope>NUCLEOTIDE SEQUENCE</scope>
    <source>
        <strain evidence="2">DSM 21314</strain>
    </source>
</reference>
<dbReference type="InterPro" id="IPR050993">
    <property type="entry name" value="Isochorismatase_domain"/>
</dbReference>
<comment type="caution">
    <text evidence="2">The sequence shown here is derived from an EMBL/GenBank/DDBJ whole genome shotgun (WGS) entry which is preliminary data.</text>
</comment>
<organism evidence="2 3">
    <name type="scientific">Pelagibius litoralis</name>
    <dbReference type="NCBI Taxonomy" id="374515"/>
    <lineage>
        <taxon>Bacteria</taxon>
        <taxon>Pseudomonadati</taxon>
        <taxon>Pseudomonadota</taxon>
        <taxon>Alphaproteobacteria</taxon>
        <taxon>Rhodospirillales</taxon>
        <taxon>Rhodovibrionaceae</taxon>
        <taxon>Pelagibius</taxon>
    </lineage>
</organism>
<dbReference type="RefSeq" id="WP_167220581.1">
    <property type="nucleotide sequence ID" value="NZ_JAAQPH010000001.1"/>
</dbReference>
<evidence type="ECO:0000259" key="1">
    <source>
        <dbReference type="Pfam" id="PF00857"/>
    </source>
</evidence>
<dbReference type="PANTHER" id="PTHR14119:SF3">
    <property type="entry name" value="ISOCHORISMATASE DOMAIN-CONTAINING PROTEIN 2"/>
    <property type="match status" value="1"/>
</dbReference>
<dbReference type="InterPro" id="IPR000868">
    <property type="entry name" value="Isochorismatase-like_dom"/>
</dbReference>
<dbReference type="Proteomes" id="UP000761264">
    <property type="component" value="Unassembled WGS sequence"/>
</dbReference>
<name>A0A967CAA2_9PROT</name>